<sequence>MLFPYVDKETPFVLSPESLDWYLSRGWYRMGGHIFTTHFLFFNDSPYSAVWIRQDLTVHTFSRSQRKLMRKNAKLFEIATGPRVIDEEREELYLRYADNFDGRLSPTIAESLEDFGDSTSIFNTWETTIRDKVSGKLVGISYFDLGDDSAASILGIYDPLLSSFSLGYYTMLLEMDFCRSRGVDYYYPGYVVPGYKRFDYKLRLGFNEYYDLRSESWLPYNREEIDVYGPVESQQRKLKDLASLLHPEGPAGTGLYIYPLFEAKLYDPSTDNYLAYPYFVPLGRDSENTLVLVTYDPSEEVFLVLHCSLVRNAMLSFKLSHLNESTESNYFTDLLQVEKLLLRGKSIEAIYGLLLQASQKANS</sequence>
<dbReference type="SUPFAM" id="SSF55729">
    <property type="entry name" value="Acyl-CoA N-acyltransferases (Nat)"/>
    <property type="match status" value="1"/>
</dbReference>
<comment type="caution">
    <text evidence="2">The sequence shown here is derived from an EMBL/GenBank/DDBJ whole genome shotgun (WGS) entry which is preliminary data.</text>
</comment>
<dbReference type="PANTHER" id="PTHR21367">
    <property type="entry name" value="ARGININE-TRNA-PROTEIN TRANSFERASE 1"/>
    <property type="match status" value="1"/>
</dbReference>
<reference evidence="2 3" key="1">
    <citation type="submission" date="2019-08" db="EMBL/GenBank/DDBJ databases">
        <title>Lewinella sp. strain SSH13 Genome sequencing and assembly.</title>
        <authorList>
            <person name="Kim I."/>
        </authorList>
    </citation>
    <scope>NUCLEOTIDE SEQUENCE [LARGE SCALE GENOMIC DNA]</scope>
    <source>
        <strain evidence="2 3">SSH13</strain>
    </source>
</reference>
<accession>A0A5C7FC96</accession>
<dbReference type="AlphaFoldDB" id="A0A5C7FC96"/>
<dbReference type="InterPro" id="IPR030700">
    <property type="entry name" value="N-end_Aminoacyl_Trfase"/>
</dbReference>
<dbReference type="RefSeq" id="WP_147931360.1">
    <property type="nucleotide sequence ID" value="NZ_VOXD01000021.1"/>
</dbReference>
<evidence type="ECO:0000313" key="3">
    <source>
        <dbReference type="Proteomes" id="UP000321907"/>
    </source>
</evidence>
<evidence type="ECO:0000259" key="1">
    <source>
        <dbReference type="Pfam" id="PF04377"/>
    </source>
</evidence>
<keyword evidence="2" id="KW-0808">Transferase</keyword>
<dbReference type="OrthoDB" id="9782022at2"/>
<dbReference type="GO" id="GO:0004057">
    <property type="term" value="F:arginyl-tRNA--protein transferase activity"/>
    <property type="evidence" value="ECO:0007669"/>
    <property type="project" value="InterPro"/>
</dbReference>
<evidence type="ECO:0000313" key="2">
    <source>
        <dbReference type="EMBL" id="TXF88560.1"/>
    </source>
</evidence>
<name>A0A5C7FC96_9BACT</name>
<dbReference type="PANTHER" id="PTHR21367:SF1">
    <property type="entry name" value="ARGINYL-TRNA--PROTEIN TRANSFERASE 1"/>
    <property type="match status" value="1"/>
</dbReference>
<dbReference type="GO" id="GO:0005737">
    <property type="term" value="C:cytoplasm"/>
    <property type="evidence" value="ECO:0007669"/>
    <property type="project" value="TreeGrafter"/>
</dbReference>
<gene>
    <name evidence="2" type="ORF">FUA23_13920</name>
</gene>
<dbReference type="Proteomes" id="UP000321907">
    <property type="component" value="Unassembled WGS sequence"/>
</dbReference>
<dbReference type="InterPro" id="IPR016181">
    <property type="entry name" value="Acyl_CoA_acyltransferase"/>
</dbReference>
<dbReference type="EMBL" id="VOXD01000021">
    <property type="protein sequence ID" value="TXF88560.1"/>
    <property type="molecule type" value="Genomic_DNA"/>
</dbReference>
<proteinExistence type="predicted"/>
<dbReference type="InterPro" id="IPR007472">
    <property type="entry name" value="N-end_Aminoacyl_Trfase_C"/>
</dbReference>
<protein>
    <submittedName>
        <fullName evidence="2">Arginine-tRNA-protein transferase</fullName>
    </submittedName>
</protein>
<keyword evidence="3" id="KW-1185">Reference proteome</keyword>
<dbReference type="Pfam" id="PF04377">
    <property type="entry name" value="ATE_C"/>
    <property type="match status" value="1"/>
</dbReference>
<feature type="domain" description="N-end rule aminoacyl transferase C-terminal" evidence="1">
    <location>
        <begin position="89"/>
        <end position="204"/>
    </location>
</feature>
<organism evidence="2 3">
    <name type="scientific">Neolewinella aurantiaca</name>
    <dbReference type="NCBI Taxonomy" id="2602767"/>
    <lineage>
        <taxon>Bacteria</taxon>
        <taxon>Pseudomonadati</taxon>
        <taxon>Bacteroidota</taxon>
        <taxon>Saprospiria</taxon>
        <taxon>Saprospirales</taxon>
        <taxon>Lewinellaceae</taxon>
        <taxon>Neolewinella</taxon>
    </lineage>
</organism>